<reference evidence="1 2" key="1">
    <citation type="submission" date="2020-03" db="EMBL/GenBank/DDBJ databases">
        <title>Draft genome sequence of environmentally isolated cultures.</title>
        <authorList>
            <person name="Wilson H.S."/>
            <person name="De Leon M.E."/>
        </authorList>
    </citation>
    <scope>NUCLEOTIDE SEQUENCE [LARGE SCALE GENOMIC DNA]</scope>
    <source>
        <strain evidence="1 2">HSC-31F16</strain>
    </source>
</reference>
<gene>
    <name evidence="1" type="ORF">HA052_18850</name>
</gene>
<evidence type="ECO:0000313" key="2">
    <source>
        <dbReference type="Proteomes" id="UP001515641"/>
    </source>
</evidence>
<sequence length="323" mass="35311">MDLKFKLDFFDDKVNAWHHKTEFAEFKTESGGSVDIKGKLVMRFLPTDKIEKGGITFAFISAWHECFTGIEVDDIGDSVFECKLTLTPKIGDSFERSLSKVHICVSKSSEKAIVWSTFRDSFAAAADAEPSVEGELVVTCALAPSGLEAAEMGLRWVCGSKSESLSLKFGESKSFPQSGGSYQIQAASELKAKNGDLRSTVVLSAKEITVKKGQSTEPDIEFGSIEHSSTIDTLPGIGEYPELHGEEIKMYTKEGEGGSNCFLLHSSDVQYDYHKVVFDKNIMHVKDGSKDDVSLNITGLASRAVKKIFTLNLIISGFAFNIG</sequence>
<comment type="caution">
    <text evidence="1">The sequence shown here is derived from an EMBL/GenBank/DDBJ whole genome shotgun (WGS) entry which is preliminary data.</text>
</comment>
<accession>A0ABX0L618</accession>
<name>A0ABX0L618_9NEIS</name>
<dbReference type="Proteomes" id="UP001515641">
    <property type="component" value="Unassembled WGS sequence"/>
</dbReference>
<organism evidence="1 2">
    <name type="scientific">Chromobacterium fluminis</name>
    <dbReference type="NCBI Taxonomy" id="3044269"/>
    <lineage>
        <taxon>Bacteria</taxon>
        <taxon>Pseudomonadati</taxon>
        <taxon>Pseudomonadota</taxon>
        <taxon>Betaproteobacteria</taxon>
        <taxon>Neisseriales</taxon>
        <taxon>Chromobacteriaceae</taxon>
        <taxon>Chromobacterium</taxon>
    </lineage>
</organism>
<protein>
    <submittedName>
        <fullName evidence="1">Uncharacterized protein</fullName>
    </submittedName>
</protein>
<dbReference type="RefSeq" id="WP_166453089.1">
    <property type="nucleotide sequence ID" value="NZ_JAAOMA010000031.1"/>
</dbReference>
<evidence type="ECO:0000313" key="1">
    <source>
        <dbReference type="EMBL" id="NHR07252.1"/>
    </source>
</evidence>
<dbReference type="EMBL" id="JAAOMA010000031">
    <property type="protein sequence ID" value="NHR07252.1"/>
    <property type="molecule type" value="Genomic_DNA"/>
</dbReference>
<keyword evidence="2" id="KW-1185">Reference proteome</keyword>
<proteinExistence type="predicted"/>